<dbReference type="PANTHER" id="PTHR31356">
    <property type="entry name" value="THYLAKOID LUMENAL 29 KDA PROTEIN, CHLOROPLASTIC-RELATED"/>
    <property type="match status" value="1"/>
</dbReference>
<protein>
    <recommendedName>
        <fullName evidence="7">Plant heme peroxidase family profile domain-containing protein</fullName>
    </recommendedName>
</protein>
<dbReference type="Pfam" id="PF00141">
    <property type="entry name" value="peroxidase"/>
    <property type="match status" value="1"/>
</dbReference>
<evidence type="ECO:0000256" key="6">
    <source>
        <dbReference type="RuleBase" id="RU004241"/>
    </source>
</evidence>
<dbReference type="AlphaFoldDB" id="A0ABD3LZ07"/>
<name>A0ABD3LZ07_9STRA</name>
<evidence type="ECO:0000256" key="1">
    <source>
        <dbReference type="ARBA" id="ARBA00022559"/>
    </source>
</evidence>
<dbReference type="GO" id="GO:0046872">
    <property type="term" value="F:metal ion binding"/>
    <property type="evidence" value="ECO:0007669"/>
    <property type="project" value="UniProtKB-KW"/>
</dbReference>
<dbReference type="SUPFAM" id="SSF48113">
    <property type="entry name" value="Heme-dependent peroxidases"/>
    <property type="match status" value="1"/>
</dbReference>
<organism evidence="8 9">
    <name type="scientific">Discostella pseudostelligera</name>
    <dbReference type="NCBI Taxonomy" id="259834"/>
    <lineage>
        <taxon>Eukaryota</taxon>
        <taxon>Sar</taxon>
        <taxon>Stramenopiles</taxon>
        <taxon>Ochrophyta</taxon>
        <taxon>Bacillariophyta</taxon>
        <taxon>Coscinodiscophyceae</taxon>
        <taxon>Thalassiosirophycidae</taxon>
        <taxon>Stephanodiscales</taxon>
        <taxon>Stephanodiscaceae</taxon>
        <taxon>Discostella</taxon>
    </lineage>
</organism>
<dbReference type="EMBL" id="JALLBG020000280">
    <property type="protein sequence ID" value="KAL3756994.1"/>
    <property type="molecule type" value="Genomic_DNA"/>
</dbReference>
<comment type="caution">
    <text evidence="8">The sequence shown here is derived from an EMBL/GenBank/DDBJ whole genome shotgun (WGS) entry which is preliminary data.</text>
</comment>
<keyword evidence="4" id="KW-0560">Oxidoreductase</keyword>
<sequence>MIGTIQCHPFGPDGCFNVTHPANKGITDNLLEQEKYSHISKADFWVVAGNAVIHQTSLGALDLRSNFQWGRKVAASCPGAGTQLLHAMGWASVKAVFVTRMGLSWKDVVVLMGAHMLGWGNIEKRMKIFLNECCDKLENSLVTMEHGKIQKLMLRYNKLFLCQIPTNTYDGLFLMQRFDKQYCDEIFTNSWE</sequence>
<dbReference type="Gene3D" id="1.10.420.10">
    <property type="entry name" value="Peroxidase, domain 2"/>
    <property type="match status" value="1"/>
</dbReference>
<keyword evidence="3" id="KW-0479">Metal-binding</keyword>
<keyword evidence="1" id="KW-0575">Peroxidase</keyword>
<dbReference type="PANTHER" id="PTHR31356:SF36">
    <property type="entry name" value="L-ASCORBATE PEROXIDASE 3"/>
    <property type="match status" value="1"/>
</dbReference>
<keyword evidence="5" id="KW-0408">Iron</keyword>
<evidence type="ECO:0000256" key="5">
    <source>
        <dbReference type="ARBA" id="ARBA00023004"/>
    </source>
</evidence>
<evidence type="ECO:0000256" key="2">
    <source>
        <dbReference type="ARBA" id="ARBA00022617"/>
    </source>
</evidence>
<dbReference type="InterPro" id="IPR010255">
    <property type="entry name" value="Haem_peroxidase_sf"/>
</dbReference>
<evidence type="ECO:0000259" key="7">
    <source>
        <dbReference type="Pfam" id="PF00141"/>
    </source>
</evidence>
<keyword evidence="2" id="KW-0349">Heme</keyword>
<keyword evidence="9" id="KW-1185">Reference proteome</keyword>
<evidence type="ECO:0000256" key="3">
    <source>
        <dbReference type="ARBA" id="ARBA00022723"/>
    </source>
</evidence>
<feature type="domain" description="Plant heme peroxidase family profile" evidence="7">
    <location>
        <begin position="31"/>
        <end position="140"/>
    </location>
</feature>
<dbReference type="InterPro" id="IPR002016">
    <property type="entry name" value="Haem_peroxidase"/>
</dbReference>
<accession>A0ABD3LZ07</accession>
<dbReference type="InterPro" id="IPR044831">
    <property type="entry name" value="Ccp1-like"/>
</dbReference>
<gene>
    <name evidence="8" type="ORF">ACHAWU_007021</name>
</gene>
<dbReference type="Proteomes" id="UP001530293">
    <property type="component" value="Unassembled WGS sequence"/>
</dbReference>
<dbReference type="GO" id="GO:0004601">
    <property type="term" value="F:peroxidase activity"/>
    <property type="evidence" value="ECO:0007669"/>
    <property type="project" value="UniProtKB-KW"/>
</dbReference>
<reference evidence="8 9" key="1">
    <citation type="submission" date="2024-10" db="EMBL/GenBank/DDBJ databases">
        <title>Updated reference genomes for cyclostephanoid diatoms.</title>
        <authorList>
            <person name="Roberts W.R."/>
            <person name="Alverson A.J."/>
        </authorList>
    </citation>
    <scope>NUCLEOTIDE SEQUENCE [LARGE SCALE GENOMIC DNA]</scope>
    <source>
        <strain evidence="8 9">AJA232-27</strain>
    </source>
</reference>
<evidence type="ECO:0000313" key="9">
    <source>
        <dbReference type="Proteomes" id="UP001530293"/>
    </source>
</evidence>
<evidence type="ECO:0000256" key="4">
    <source>
        <dbReference type="ARBA" id="ARBA00023002"/>
    </source>
</evidence>
<evidence type="ECO:0000313" key="8">
    <source>
        <dbReference type="EMBL" id="KAL3756994.1"/>
    </source>
</evidence>
<proteinExistence type="inferred from homology"/>
<dbReference type="Gene3D" id="1.10.520.10">
    <property type="match status" value="1"/>
</dbReference>
<comment type="similarity">
    <text evidence="6">Belongs to the peroxidase family.</text>
</comment>